<organism evidence="1 2">
    <name type="scientific">Terrimonas ginsenosidimutans</name>
    <dbReference type="NCBI Taxonomy" id="2908004"/>
    <lineage>
        <taxon>Bacteria</taxon>
        <taxon>Pseudomonadati</taxon>
        <taxon>Bacteroidota</taxon>
        <taxon>Chitinophagia</taxon>
        <taxon>Chitinophagales</taxon>
        <taxon>Chitinophagaceae</taxon>
        <taxon>Terrimonas</taxon>
    </lineage>
</organism>
<gene>
    <name evidence="1" type="ORF">LZZ85_00125</name>
</gene>
<dbReference type="RefSeq" id="WP_237867884.1">
    <property type="nucleotide sequence ID" value="NZ_JAKLTR010000001.1"/>
</dbReference>
<name>A0ABS9KK10_9BACT</name>
<accession>A0ABS9KK10</accession>
<protein>
    <recommendedName>
        <fullName evidence="3">Terpene synthase</fullName>
    </recommendedName>
</protein>
<dbReference type="Proteomes" id="UP001165367">
    <property type="component" value="Unassembled WGS sequence"/>
</dbReference>
<proteinExistence type="predicted"/>
<keyword evidence="2" id="KW-1185">Reference proteome</keyword>
<dbReference type="EMBL" id="JAKLTR010000001">
    <property type="protein sequence ID" value="MCG2612655.1"/>
    <property type="molecule type" value="Genomic_DNA"/>
</dbReference>
<evidence type="ECO:0008006" key="3">
    <source>
        <dbReference type="Google" id="ProtNLM"/>
    </source>
</evidence>
<evidence type="ECO:0000313" key="1">
    <source>
        <dbReference type="EMBL" id="MCG2612655.1"/>
    </source>
</evidence>
<reference evidence="1" key="1">
    <citation type="submission" date="2022-01" db="EMBL/GenBank/DDBJ databases">
        <authorList>
            <person name="Jo J.-H."/>
            <person name="Im W.-T."/>
        </authorList>
    </citation>
    <scope>NUCLEOTIDE SEQUENCE</scope>
    <source>
        <strain evidence="1">NA20</strain>
    </source>
</reference>
<evidence type="ECO:0000313" key="2">
    <source>
        <dbReference type="Proteomes" id="UP001165367"/>
    </source>
</evidence>
<sequence>MNAYQKAASIDGLKSRLLANLKTKLSRETYLVDRRKIELAGFMQWDQLINDLKEKEITETDFLQEVNLPKSTLIRIIGFGMAFSDKFLPLTENERRPELVKLGALSNLIVCLYDHIVDTKNNDEDPLSRPELERVDFVGTPGAKPGMSRMEIYQLIQLYFRKLKNLCTGPDDLEVYQLINKTALKMYDAERATVRINGVDGTSGMRKSALPFVLMGMPGWVFLKQSTERWLLLIHLYRVGLFFGILDDIVDYRDDLINHQFNLLLTYSEKEMLDLEGRLIHQIDALSFRGSLNEQWVRLYYVCAISWLGGYE</sequence>
<comment type="caution">
    <text evidence="1">The sequence shown here is derived from an EMBL/GenBank/DDBJ whole genome shotgun (WGS) entry which is preliminary data.</text>
</comment>